<dbReference type="InterPro" id="IPR055414">
    <property type="entry name" value="LRR_R13L4/SHOC2-like"/>
</dbReference>
<organism evidence="26 27">
    <name type="scientific">Populus euphratica</name>
    <name type="common">Euphrates poplar</name>
    <dbReference type="NCBI Taxonomy" id="75702"/>
    <lineage>
        <taxon>Eukaryota</taxon>
        <taxon>Viridiplantae</taxon>
        <taxon>Streptophyta</taxon>
        <taxon>Embryophyta</taxon>
        <taxon>Tracheophyta</taxon>
        <taxon>Spermatophyta</taxon>
        <taxon>Magnoliopsida</taxon>
        <taxon>eudicotyledons</taxon>
        <taxon>Gunneridae</taxon>
        <taxon>Pentapetalae</taxon>
        <taxon>rosids</taxon>
        <taxon>fabids</taxon>
        <taxon>Malpighiales</taxon>
        <taxon>Salicaceae</taxon>
        <taxon>Saliceae</taxon>
        <taxon>Populus</taxon>
    </lineage>
</organism>
<evidence type="ECO:0000256" key="8">
    <source>
        <dbReference type="ARBA" id="ARBA00022679"/>
    </source>
</evidence>
<dbReference type="FunFam" id="1.10.510.10:FF:000445">
    <property type="entry name" value="MDIS1-interacting receptor like kinase 2"/>
    <property type="match status" value="1"/>
</dbReference>
<comment type="catalytic activity">
    <reaction evidence="21">
        <text>L-seryl-[protein] + ATP = O-phospho-L-seryl-[protein] + ADP + H(+)</text>
        <dbReference type="Rhea" id="RHEA:17989"/>
        <dbReference type="Rhea" id="RHEA-COMP:9863"/>
        <dbReference type="Rhea" id="RHEA-COMP:11604"/>
        <dbReference type="ChEBI" id="CHEBI:15378"/>
        <dbReference type="ChEBI" id="CHEBI:29999"/>
        <dbReference type="ChEBI" id="CHEBI:30616"/>
        <dbReference type="ChEBI" id="CHEBI:83421"/>
        <dbReference type="ChEBI" id="CHEBI:456216"/>
        <dbReference type="EC" id="2.7.11.1"/>
    </reaction>
</comment>
<gene>
    <name evidence="27" type="primary">LOC105129520</name>
</gene>
<dbReference type="PROSITE" id="PS00107">
    <property type="entry name" value="PROTEIN_KINASE_ATP"/>
    <property type="match status" value="1"/>
</dbReference>
<dbReference type="AlphaFoldDB" id="A0AAJ6UH68"/>
<dbReference type="InterPro" id="IPR013210">
    <property type="entry name" value="LRR_N_plant-typ"/>
</dbReference>
<feature type="domain" description="Protein kinase" evidence="25">
    <location>
        <begin position="737"/>
        <end position="1012"/>
    </location>
</feature>
<evidence type="ECO:0000256" key="22">
    <source>
        <dbReference type="PROSITE-ProRule" id="PRU10141"/>
    </source>
</evidence>
<keyword evidence="18" id="KW-0325">Glycoprotein</keyword>
<evidence type="ECO:0000313" key="26">
    <source>
        <dbReference type="Proteomes" id="UP000694918"/>
    </source>
</evidence>
<evidence type="ECO:0000256" key="21">
    <source>
        <dbReference type="ARBA" id="ARBA00048679"/>
    </source>
</evidence>
<dbReference type="Pfam" id="PF23598">
    <property type="entry name" value="LRR_14"/>
    <property type="match status" value="1"/>
</dbReference>
<keyword evidence="11" id="KW-0677">Repeat</keyword>
<evidence type="ECO:0000256" key="12">
    <source>
        <dbReference type="ARBA" id="ARBA00022741"/>
    </source>
</evidence>
<reference evidence="27" key="1">
    <citation type="submission" date="2025-08" db="UniProtKB">
        <authorList>
            <consortium name="RefSeq"/>
        </authorList>
    </citation>
    <scope>IDENTIFICATION</scope>
</reference>
<evidence type="ECO:0000256" key="13">
    <source>
        <dbReference type="ARBA" id="ARBA00022777"/>
    </source>
</evidence>
<dbReference type="FunFam" id="3.80.10.10:FF:000453">
    <property type="entry name" value="Leucine-rich receptor-like protein kinase family protein"/>
    <property type="match status" value="1"/>
</dbReference>
<sequence>MASISKSSQFSLFSTVTFLVYNLLVCATFTTSIPDSTISGEGFKEAQALRKWKASLDNESQSLLNSWNGDTPCKWVGVDCYRAGGIANLSLQNAGLRGTIHSLNFSSFPSLMKLNLSNNSLHGTIPSKISNLSRLTILDLSYNDISGNIPSEISFLKSLRIFSLSNNDMSGSFPPEIGMMSSLSEINLEKNHLTGFLPHSIGNMSHLSKFLVSVNKLFGPIPEEVGTMRSLAVLNLESNHLTGVIPRSIGNLTNLLELCLSENKLFGSVPEEVGNMRSLLYFSLNDNNLSGMIPSSIGNLTSLTVLDFGHNNLTGKVPASLGNLRNLLQLYLPYNNLFGSLPPEINNLTHLEHLQIYSNKFTGHLPRDMCLGGSLLFFAAWGNYFTGPIPKSMRNCTSLLRFFLNRNQINGNISEDFGIFPHLYYMDLSDNEFHGKLSWKWEQFHNLTYLKISRNKISGEIPAELGKASNLKALDLSSNHLVGQIPIELGKLKLLELKLSNNRLLGDISSVIEVLPDVQTLDLAANNLSGSIPRQLGKYSQLLLLNLSKNSFKGIIPAEIGYLRFLQSLDLSWNSLMGDLPQELGNLQRLESLNISHNMLSGFIPTTFSSMRGLTTVDVSNNKLEGPIPDIKAFHEAPFQAIHNNTNLCGNATGLEVCETLLGRTLHRKGKKVVILITLPLLGFLFFLFTLIGGFFILRQRIRSRRKMSTERRDLFSIWGHQGEINHEDIIEATEGFNPSHCIGTGAFAAVYKAALPTGLLVAVKKFHQSPDDEMIGLKAFTSEMHSLLGIRHRNIVKLYGFCSHRKHSFLVYEFLERGSLRTILDNEEQAMEMDWMKRINLVRGVANALSYLHHNCSPPIVHRDISSNNILLDSEYEAHVSDFGTARLFLPDSSNWTSLAGTAGYTAPELAYTMEVNEKCDVYSFGVVAFEIMMGRHPGDFISSLLSSASSSTTAAICQNTLFKDLLDQRLPPPEHRVAAGVVYIAELAFACLNAVPKSRPSMKQVASDFIIRWPPLSKPFSIVELKEVLVHRNASG</sequence>
<evidence type="ECO:0000256" key="23">
    <source>
        <dbReference type="SAM" id="Phobius"/>
    </source>
</evidence>
<dbReference type="Pfam" id="PF08263">
    <property type="entry name" value="LRRNT_2"/>
    <property type="match status" value="1"/>
</dbReference>
<dbReference type="Pfam" id="PF00560">
    <property type="entry name" value="LRR_1"/>
    <property type="match status" value="2"/>
</dbReference>
<evidence type="ECO:0000256" key="16">
    <source>
        <dbReference type="ARBA" id="ARBA00023136"/>
    </source>
</evidence>
<comment type="catalytic activity">
    <reaction evidence="20">
        <text>L-threonyl-[protein] + ATP = O-phospho-L-threonyl-[protein] + ADP + H(+)</text>
        <dbReference type="Rhea" id="RHEA:46608"/>
        <dbReference type="Rhea" id="RHEA-COMP:11060"/>
        <dbReference type="Rhea" id="RHEA-COMP:11605"/>
        <dbReference type="ChEBI" id="CHEBI:15378"/>
        <dbReference type="ChEBI" id="CHEBI:30013"/>
        <dbReference type="ChEBI" id="CHEBI:30616"/>
        <dbReference type="ChEBI" id="CHEBI:61977"/>
        <dbReference type="ChEBI" id="CHEBI:456216"/>
        <dbReference type="EC" id="2.7.11.1"/>
    </reaction>
</comment>
<feature type="binding site" evidence="22">
    <location>
        <position position="766"/>
    </location>
    <ligand>
        <name>ATP</name>
        <dbReference type="ChEBI" id="CHEBI:30616"/>
    </ligand>
</feature>
<keyword evidence="4" id="KW-0134">Cell wall</keyword>
<dbReference type="Pfam" id="PF00069">
    <property type="entry name" value="Pkinase"/>
    <property type="match status" value="1"/>
</dbReference>
<dbReference type="SMART" id="SM00369">
    <property type="entry name" value="LRR_TYP"/>
    <property type="match status" value="11"/>
</dbReference>
<evidence type="ECO:0000259" key="25">
    <source>
        <dbReference type="PROSITE" id="PS50011"/>
    </source>
</evidence>
<dbReference type="InterPro" id="IPR003591">
    <property type="entry name" value="Leu-rich_rpt_typical-subtyp"/>
</dbReference>
<dbReference type="Gene3D" id="1.10.510.10">
    <property type="entry name" value="Transferase(Phosphotransferase) domain 1"/>
    <property type="match status" value="1"/>
</dbReference>
<name>A0AAJ6UH68_POPEU</name>
<dbReference type="PANTHER" id="PTHR48005">
    <property type="entry name" value="LEUCINE RICH REPEAT KINASE 2"/>
    <property type="match status" value="1"/>
</dbReference>
<dbReference type="RefSeq" id="XP_011029917.1">
    <property type="nucleotide sequence ID" value="XM_011031615.1"/>
</dbReference>
<evidence type="ECO:0000256" key="17">
    <source>
        <dbReference type="ARBA" id="ARBA00023170"/>
    </source>
</evidence>
<evidence type="ECO:0000256" key="9">
    <source>
        <dbReference type="ARBA" id="ARBA00022692"/>
    </source>
</evidence>
<dbReference type="GO" id="GO:0016020">
    <property type="term" value="C:membrane"/>
    <property type="evidence" value="ECO:0007669"/>
    <property type="project" value="UniProtKB-SubCell"/>
</dbReference>
<evidence type="ECO:0000256" key="14">
    <source>
        <dbReference type="ARBA" id="ARBA00022840"/>
    </source>
</evidence>
<keyword evidence="5" id="KW-0723">Serine/threonine-protein kinase</keyword>
<dbReference type="GeneID" id="105129520"/>
<dbReference type="InterPro" id="IPR011009">
    <property type="entry name" value="Kinase-like_dom_sf"/>
</dbReference>
<dbReference type="GO" id="GO:0051707">
    <property type="term" value="P:response to other organism"/>
    <property type="evidence" value="ECO:0007669"/>
    <property type="project" value="UniProtKB-ARBA"/>
</dbReference>
<dbReference type="KEGG" id="peu:105129520"/>
<evidence type="ECO:0000256" key="1">
    <source>
        <dbReference type="ARBA" id="ARBA00004191"/>
    </source>
</evidence>
<keyword evidence="4" id="KW-0964">Secreted</keyword>
<evidence type="ECO:0000256" key="19">
    <source>
        <dbReference type="ARBA" id="ARBA00038043"/>
    </source>
</evidence>
<proteinExistence type="inferred from homology"/>
<dbReference type="Pfam" id="PF13855">
    <property type="entry name" value="LRR_8"/>
    <property type="match status" value="4"/>
</dbReference>
<keyword evidence="26" id="KW-1185">Reference proteome</keyword>
<dbReference type="Gene3D" id="3.30.200.20">
    <property type="entry name" value="Phosphorylase Kinase, domain 1"/>
    <property type="match status" value="1"/>
</dbReference>
<keyword evidence="9 23" id="KW-0812">Transmembrane</keyword>
<feature type="chain" id="PRO_5042529474" description="non-specific serine/threonine protein kinase" evidence="24">
    <location>
        <begin position="28"/>
        <end position="1038"/>
    </location>
</feature>
<keyword evidence="10 24" id="KW-0732">Signal</keyword>
<feature type="transmembrane region" description="Helical" evidence="23">
    <location>
        <begin position="673"/>
        <end position="698"/>
    </location>
</feature>
<dbReference type="InterPro" id="IPR000719">
    <property type="entry name" value="Prot_kinase_dom"/>
</dbReference>
<dbReference type="GO" id="GO:0004674">
    <property type="term" value="F:protein serine/threonine kinase activity"/>
    <property type="evidence" value="ECO:0007669"/>
    <property type="project" value="UniProtKB-KW"/>
</dbReference>
<evidence type="ECO:0000256" key="18">
    <source>
        <dbReference type="ARBA" id="ARBA00023180"/>
    </source>
</evidence>
<evidence type="ECO:0000256" key="11">
    <source>
        <dbReference type="ARBA" id="ARBA00022737"/>
    </source>
</evidence>
<dbReference type="GO" id="GO:0005524">
    <property type="term" value="F:ATP binding"/>
    <property type="evidence" value="ECO:0007669"/>
    <property type="project" value="UniProtKB-UniRule"/>
</dbReference>
<dbReference type="FunFam" id="3.30.200.20:FF:000309">
    <property type="entry name" value="Leucine-rich repeat receptor protein kinase MSP1"/>
    <property type="match status" value="1"/>
</dbReference>
<keyword evidence="8" id="KW-0808">Transferase</keyword>
<keyword evidence="16 23" id="KW-0472">Membrane</keyword>
<keyword evidence="17" id="KW-0675">Receptor</keyword>
<protein>
    <recommendedName>
        <fullName evidence="3">non-specific serine/threonine protein kinase</fullName>
        <ecNumber evidence="3">2.7.11.1</ecNumber>
    </recommendedName>
</protein>
<dbReference type="FunFam" id="3.80.10.10:FF:000233">
    <property type="entry name" value="Leucine-rich repeat receptor-like protein kinase TDR"/>
    <property type="match status" value="1"/>
</dbReference>
<keyword evidence="7" id="KW-0433">Leucine-rich repeat</keyword>
<dbReference type="FunFam" id="3.80.10.10:FF:000400">
    <property type="entry name" value="Nuclear pore complex protein NUP107"/>
    <property type="match status" value="1"/>
</dbReference>
<evidence type="ECO:0000256" key="4">
    <source>
        <dbReference type="ARBA" id="ARBA00022512"/>
    </source>
</evidence>
<dbReference type="InterPro" id="IPR001611">
    <property type="entry name" value="Leu-rich_rpt"/>
</dbReference>
<keyword evidence="13" id="KW-0418">Kinase</keyword>
<feature type="signal peptide" evidence="24">
    <location>
        <begin position="1"/>
        <end position="27"/>
    </location>
</feature>
<evidence type="ECO:0000256" key="6">
    <source>
        <dbReference type="ARBA" id="ARBA00022553"/>
    </source>
</evidence>
<dbReference type="InterPro" id="IPR051420">
    <property type="entry name" value="Ser_Thr_Kinases_DiverseReg"/>
</dbReference>
<comment type="similarity">
    <text evidence="19">Belongs to the polygalacturonase-inhibiting protein family.</text>
</comment>
<evidence type="ECO:0000256" key="7">
    <source>
        <dbReference type="ARBA" id="ARBA00022614"/>
    </source>
</evidence>
<keyword evidence="15 23" id="KW-1133">Transmembrane helix</keyword>
<dbReference type="Gene3D" id="3.80.10.10">
    <property type="entry name" value="Ribonuclease Inhibitor"/>
    <property type="match status" value="4"/>
</dbReference>
<comment type="subcellular location">
    <subcellularLocation>
        <location evidence="2">Membrane</location>
        <topology evidence="2">Single-pass type I membrane protein</topology>
    </subcellularLocation>
    <subcellularLocation>
        <location evidence="1">Secreted</location>
        <location evidence="1">Cell wall</location>
    </subcellularLocation>
</comment>
<evidence type="ECO:0000256" key="24">
    <source>
        <dbReference type="SAM" id="SignalP"/>
    </source>
</evidence>
<dbReference type="GO" id="GO:0009791">
    <property type="term" value="P:post-embryonic development"/>
    <property type="evidence" value="ECO:0007669"/>
    <property type="project" value="UniProtKB-ARBA"/>
</dbReference>
<evidence type="ECO:0000256" key="10">
    <source>
        <dbReference type="ARBA" id="ARBA00022729"/>
    </source>
</evidence>
<dbReference type="PROSITE" id="PS50011">
    <property type="entry name" value="PROTEIN_KINASE_DOM"/>
    <property type="match status" value="1"/>
</dbReference>
<accession>A0AAJ6UH68</accession>
<dbReference type="EC" id="2.7.11.1" evidence="3"/>
<dbReference type="PROSITE" id="PS00109">
    <property type="entry name" value="PROTEIN_KINASE_TYR"/>
    <property type="match status" value="1"/>
</dbReference>
<dbReference type="SUPFAM" id="SSF52058">
    <property type="entry name" value="L domain-like"/>
    <property type="match status" value="1"/>
</dbReference>
<keyword evidence="12 22" id="KW-0547">Nucleotide-binding</keyword>
<keyword evidence="6" id="KW-0597">Phosphoprotein</keyword>
<evidence type="ECO:0000256" key="15">
    <source>
        <dbReference type="ARBA" id="ARBA00022989"/>
    </source>
</evidence>
<evidence type="ECO:0000256" key="5">
    <source>
        <dbReference type="ARBA" id="ARBA00022527"/>
    </source>
</evidence>
<dbReference type="InterPro" id="IPR032675">
    <property type="entry name" value="LRR_dom_sf"/>
</dbReference>
<evidence type="ECO:0000256" key="3">
    <source>
        <dbReference type="ARBA" id="ARBA00012513"/>
    </source>
</evidence>
<dbReference type="InterPro" id="IPR008266">
    <property type="entry name" value="Tyr_kinase_AS"/>
</dbReference>
<dbReference type="PANTHER" id="PTHR48005:SF70">
    <property type="entry name" value="MDIS1-INTERACTING RECEPTOR LIKE KINASE 2-LIKE"/>
    <property type="match status" value="1"/>
</dbReference>
<dbReference type="SUPFAM" id="SSF52047">
    <property type="entry name" value="RNI-like"/>
    <property type="match status" value="1"/>
</dbReference>
<keyword evidence="14 22" id="KW-0067">ATP-binding</keyword>
<dbReference type="Proteomes" id="UP000694918">
    <property type="component" value="Unplaced"/>
</dbReference>
<dbReference type="GO" id="GO:0006952">
    <property type="term" value="P:defense response"/>
    <property type="evidence" value="ECO:0007669"/>
    <property type="project" value="UniProtKB-ARBA"/>
</dbReference>
<evidence type="ECO:0000313" key="27">
    <source>
        <dbReference type="RefSeq" id="XP_011029917.1"/>
    </source>
</evidence>
<evidence type="ECO:0000256" key="20">
    <source>
        <dbReference type="ARBA" id="ARBA00047899"/>
    </source>
</evidence>
<dbReference type="InterPro" id="IPR017441">
    <property type="entry name" value="Protein_kinase_ATP_BS"/>
</dbReference>
<evidence type="ECO:0000256" key="2">
    <source>
        <dbReference type="ARBA" id="ARBA00004479"/>
    </source>
</evidence>
<dbReference type="SUPFAM" id="SSF56112">
    <property type="entry name" value="Protein kinase-like (PK-like)"/>
    <property type="match status" value="1"/>
</dbReference>